<dbReference type="Pfam" id="PF01764">
    <property type="entry name" value="Lipase_3"/>
    <property type="match status" value="1"/>
</dbReference>
<dbReference type="GeneID" id="413224"/>
<feature type="domain" description="Fungal lipase-type" evidence="34">
    <location>
        <begin position="403"/>
        <end position="539"/>
    </location>
</feature>
<evidence type="ECO:0000259" key="34">
    <source>
        <dbReference type="Pfam" id="PF01764"/>
    </source>
</evidence>
<sequence length="779" mass="87553">MPGIVVFRRRWSVGSDDLVVPGAFLFILHLIWMTVLSVLLGIFKWDCNVMCILLLWRYIVGYLVIFVISMIVEFSICFLATRGSILDTAARAPMQYILYVRLFLLLVEIGWLCAGIIWLTHFYQTCPVDRMKDVMLGLVISNWCVLASVMVTVWCTYDAAGRSWVKMKKYQRSMREAELRCGKLHYRSGSRNRNWRQRKVIRAYQDSWDNRCRLLFCCMGNSDRNRNSFADIARLLSDFFRDLDVVPSDVVAGLVLLRKFQKIERELIVKQRKNDTYEFLSGVPVTPRTKFLSLTEDGDLGHFQLAIHYMHFALAAYGWPMFLVNHSTGLCQLCTRLRCGCFPCGGNEDEATVVEDNCCQCNYVALRKMVDVAEVEVIYATFHVDVGETPFFVALDYTKKKVVVSIRGTLSMKDVLTDLNAEGEVLPLSPPRDDWLGHKGMVQAAEYIRKKLLEEGIITRALAKDTSRGTHQFGLALVGHSLGAGTAAILAILLKQDYPDLVCFSFAPPGGLLSMPAQQYSQEFITSVVVGKDVVPRIGLRQMESLRADLINAIKRSVDPKWKTIACSVMCCGCGSTPTSAANLEAGGCISEYQRDKDLARSQTVVPSDSSIALTLHRPLYPPGRIIHVVRHHPNKGEQMLHKHEPVYQALWAGPCDFDEVLISPVMIQDHMPDNMLKALNKVSQTDPIIRQIKRSQTPVSRMSSVRPGNYEILENVADDPDILKEGDKPRNIVVNIESNGHMKNGDAGSVKGGTTSNVAKTCNETIIVNAEIHEQKEK</sequence>
<evidence type="ECO:0000256" key="31">
    <source>
        <dbReference type="ARBA" id="ARBA00081678"/>
    </source>
</evidence>
<evidence type="ECO:0000256" key="3">
    <source>
        <dbReference type="ARBA" id="ARBA00004520"/>
    </source>
</evidence>
<dbReference type="PANTHER" id="PTHR45792:SF8">
    <property type="entry name" value="DIACYLGLYCEROL LIPASE-ALPHA"/>
    <property type="match status" value="1"/>
</dbReference>
<evidence type="ECO:0000256" key="6">
    <source>
        <dbReference type="ARBA" id="ARBA00022553"/>
    </source>
</evidence>
<keyword evidence="14" id="KW-0770">Synapse</keyword>
<comment type="subcellular location">
    <subcellularLocation>
        <location evidence="2">Cell projection</location>
        <location evidence="2">Dendritic spine membrane</location>
        <topology evidence="2">Multi-pass membrane protein</topology>
    </subcellularLocation>
    <subcellularLocation>
        <location evidence="3">Early endosome membrane</location>
        <topology evidence="3">Multi-pass membrane protein</topology>
    </subcellularLocation>
    <subcellularLocation>
        <location evidence="22">Postsynaptic density membrane</location>
        <topology evidence="22">Multi-pass membrane protein</topology>
    </subcellularLocation>
</comment>
<evidence type="ECO:0000256" key="13">
    <source>
        <dbReference type="ARBA" id="ARBA00022989"/>
    </source>
</evidence>
<evidence type="ECO:0000256" key="2">
    <source>
        <dbReference type="ARBA" id="ARBA00004332"/>
    </source>
</evidence>
<evidence type="ECO:0000256" key="12">
    <source>
        <dbReference type="ARBA" id="ARBA00022963"/>
    </source>
</evidence>
<evidence type="ECO:0000256" key="26">
    <source>
        <dbReference type="ARBA" id="ARBA00050861"/>
    </source>
</evidence>
<reference evidence="35" key="1">
    <citation type="submission" date="2021-01" db="UniProtKB">
        <authorList>
            <consortium name="EnsemblMetazoa"/>
        </authorList>
    </citation>
    <scope>IDENTIFICATION</scope>
    <source>
        <strain evidence="35">DH4</strain>
    </source>
</reference>
<evidence type="ECO:0000313" key="37">
    <source>
        <dbReference type="RefSeq" id="XP_026299977.1"/>
    </source>
</evidence>
<gene>
    <name evidence="37" type="primary">LOC413224</name>
</gene>
<dbReference type="FunFam" id="3.40.50.1820:FF:000015">
    <property type="entry name" value="Sn1-specific diacylglycerol lipase alpha"/>
    <property type="match status" value="1"/>
</dbReference>
<keyword evidence="9" id="KW-0967">Endosome</keyword>
<keyword evidence="36" id="KW-1185">Reference proteome</keyword>
<keyword evidence="10" id="KW-0378">Hydrolase</keyword>
<keyword evidence="19" id="KW-0966">Cell projection</keyword>
<dbReference type="RefSeq" id="XP_026299977.1">
    <property type="nucleotide sequence ID" value="XM_026444192.1"/>
</dbReference>
<protein>
    <recommendedName>
        <fullName evidence="30">Diacylglycerol lipase-alpha</fullName>
        <ecNumber evidence="21">3.1.1.116</ecNumber>
    </recommendedName>
    <alternativeName>
        <fullName evidence="32">Neural stem cell-derived dendrite regulator</fullName>
    </alternativeName>
    <alternativeName>
        <fullName evidence="31">Sn1-specific diacylglycerol lipase alpha</fullName>
    </alternativeName>
</protein>
<dbReference type="SUPFAM" id="SSF53474">
    <property type="entry name" value="alpha/beta-Hydrolases"/>
    <property type="match status" value="1"/>
</dbReference>
<comment type="subunit">
    <text evidence="29">Interacts (via C-terminal) with CAMK2A; leading to the phosphorylation and inhibition of DAGLA enzymatic activity. Interacts (via PPXXF motif) with HOMER1 and HOMER2; this interaction is required for DAGLA membrane localization.</text>
</comment>
<evidence type="ECO:0000256" key="18">
    <source>
        <dbReference type="ARBA" id="ARBA00023257"/>
    </source>
</evidence>
<evidence type="ECO:0000256" key="11">
    <source>
        <dbReference type="ARBA" id="ARBA00022837"/>
    </source>
</evidence>
<feature type="transmembrane region" description="Helical" evidence="33">
    <location>
        <begin position="135"/>
        <end position="157"/>
    </location>
</feature>
<comment type="catalytic activity">
    <reaction evidence="25">
        <text>1-(9Z-octadecenoyl)-2-(9Z,12Z-octadecadienoyl)-sn-glycerol + H2O = 2-(9Z,12Z-octadecadienoyl)-glycerol + (9Z)-octadecenoate + H(+)</text>
        <dbReference type="Rhea" id="RHEA:38523"/>
        <dbReference type="ChEBI" id="CHEBI:15377"/>
        <dbReference type="ChEBI" id="CHEBI:15378"/>
        <dbReference type="ChEBI" id="CHEBI:30823"/>
        <dbReference type="ChEBI" id="CHEBI:75450"/>
        <dbReference type="ChEBI" id="CHEBI:75457"/>
    </reaction>
    <physiologicalReaction direction="left-to-right" evidence="25">
        <dbReference type="Rhea" id="RHEA:38524"/>
    </physiologicalReaction>
</comment>
<evidence type="ECO:0000256" key="8">
    <source>
        <dbReference type="ARBA" id="ARBA00022723"/>
    </source>
</evidence>
<comment type="similarity">
    <text evidence="4">Belongs to the AB hydrolase superfamily. Lipase family.</text>
</comment>
<evidence type="ECO:0000256" key="27">
    <source>
        <dbReference type="ARBA" id="ARBA00052106"/>
    </source>
</evidence>
<evidence type="ECO:0000256" key="1">
    <source>
        <dbReference type="ARBA" id="ARBA00001913"/>
    </source>
</evidence>
<dbReference type="GO" id="GO:0047372">
    <property type="term" value="F:monoacylglycerol lipase activity"/>
    <property type="evidence" value="ECO:0007669"/>
    <property type="project" value="UniProtKB-ARBA"/>
</dbReference>
<keyword evidence="12" id="KW-0442">Lipid degradation</keyword>
<comment type="catalytic activity">
    <reaction evidence="28">
        <text>1-(9Z-octadecenoyl)-2-O-(5Z,8Z,11Z,14Z-eicosatetraenyl)-sn-glycerol + H2O = 2-O-(5Z,8Z,11Z,14Z)-eicosatetraenylglycerol + (9Z)-octadecenoate + H(+)</text>
        <dbReference type="Rhea" id="RHEA:38527"/>
        <dbReference type="ChEBI" id="CHEBI:15377"/>
        <dbReference type="ChEBI" id="CHEBI:15378"/>
        <dbReference type="ChEBI" id="CHEBI:30823"/>
        <dbReference type="ChEBI" id="CHEBI:75913"/>
        <dbReference type="ChEBI" id="CHEBI:75914"/>
    </reaction>
    <physiologicalReaction direction="left-to-right" evidence="28">
        <dbReference type="Rhea" id="RHEA:38528"/>
    </physiologicalReaction>
</comment>
<dbReference type="GO" id="GO:0098921">
    <property type="term" value="P:retrograde trans-synaptic signaling by endocannabinoid"/>
    <property type="evidence" value="ECO:0007669"/>
    <property type="project" value="UniProtKB-ARBA"/>
</dbReference>
<dbReference type="GO" id="GO:0031901">
    <property type="term" value="C:early endosome membrane"/>
    <property type="evidence" value="ECO:0007669"/>
    <property type="project" value="UniProtKB-SubCell"/>
</dbReference>
<evidence type="ECO:0000256" key="17">
    <source>
        <dbReference type="ARBA" id="ARBA00023180"/>
    </source>
</evidence>
<evidence type="ECO:0000313" key="36">
    <source>
        <dbReference type="Proteomes" id="UP000005203"/>
    </source>
</evidence>
<dbReference type="GO" id="GO:0004465">
    <property type="term" value="F:lipoprotein lipase activity"/>
    <property type="evidence" value="ECO:0007669"/>
    <property type="project" value="TreeGrafter"/>
</dbReference>
<evidence type="ECO:0000256" key="28">
    <source>
        <dbReference type="ARBA" id="ARBA00052463"/>
    </source>
</evidence>
<feature type="transmembrane region" description="Helical" evidence="33">
    <location>
        <begin position="473"/>
        <end position="494"/>
    </location>
</feature>
<comment type="catalytic activity">
    <reaction evidence="23">
        <text>1,2-di-(9Z-octadecenoyl)-sn-glycerol + H2O = 2-(9Z-octadecenoyl)-glycerol + (9Z)-octadecenoate + H(+)</text>
        <dbReference type="Rhea" id="RHEA:38511"/>
        <dbReference type="ChEBI" id="CHEBI:15377"/>
        <dbReference type="ChEBI" id="CHEBI:15378"/>
        <dbReference type="ChEBI" id="CHEBI:30823"/>
        <dbReference type="ChEBI" id="CHEBI:52333"/>
        <dbReference type="ChEBI" id="CHEBI:73990"/>
    </reaction>
    <physiologicalReaction direction="left-to-right" evidence="23">
        <dbReference type="Rhea" id="RHEA:38512"/>
    </physiologicalReaction>
</comment>
<evidence type="ECO:0000256" key="22">
    <source>
        <dbReference type="ARBA" id="ARBA00037872"/>
    </source>
</evidence>
<dbReference type="EC" id="3.1.1.116" evidence="21"/>
<evidence type="ECO:0000256" key="29">
    <source>
        <dbReference type="ARBA" id="ARBA00063298"/>
    </source>
</evidence>
<comment type="catalytic activity">
    <reaction evidence="26">
        <text>1-(9Z-octadecenoyl)-2-(5Z,8Z,11Z,14Z-eicosatetraenoyl)-sn-glycerol + H2O = 2-(5Z,8Z,11Z,14Z-eicosatetraenoyl)-glycerol + (9Z)-octadecenoate + H(+)</text>
        <dbReference type="Rhea" id="RHEA:38515"/>
        <dbReference type="ChEBI" id="CHEBI:15377"/>
        <dbReference type="ChEBI" id="CHEBI:15378"/>
        <dbReference type="ChEBI" id="CHEBI:30823"/>
        <dbReference type="ChEBI" id="CHEBI:52392"/>
        <dbReference type="ChEBI" id="CHEBI:75449"/>
    </reaction>
    <physiologicalReaction direction="left-to-right" evidence="26">
        <dbReference type="Rhea" id="RHEA:38516"/>
    </physiologicalReaction>
</comment>
<keyword evidence="15" id="KW-0443">Lipid metabolism</keyword>
<keyword evidence="5" id="KW-1003">Cell membrane</keyword>
<keyword evidence="16 33" id="KW-0472">Membrane</keyword>
<dbReference type="GO" id="GO:0019369">
    <property type="term" value="P:arachidonate metabolic process"/>
    <property type="evidence" value="ECO:0007669"/>
    <property type="project" value="TreeGrafter"/>
</dbReference>
<evidence type="ECO:0000256" key="24">
    <source>
        <dbReference type="ARBA" id="ARBA00050486"/>
    </source>
</evidence>
<organism evidence="35">
    <name type="scientific">Apis mellifera</name>
    <name type="common">Honeybee</name>
    <dbReference type="NCBI Taxonomy" id="7460"/>
    <lineage>
        <taxon>Eukaryota</taxon>
        <taxon>Metazoa</taxon>
        <taxon>Ecdysozoa</taxon>
        <taxon>Arthropoda</taxon>
        <taxon>Hexapoda</taxon>
        <taxon>Insecta</taxon>
        <taxon>Pterygota</taxon>
        <taxon>Neoptera</taxon>
        <taxon>Endopterygota</taxon>
        <taxon>Hymenoptera</taxon>
        <taxon>Apocrita</taxon>
        <taxon>Aculeata</taxon>
        <taxon>Apoidea</taxon>
        <taxon>Anthophila</taxon>
        <taxon>Apidae</taxon>
        <taxon>Apis</taxon>
    </lineage>
</organism>
<evidence type="ECO:0000256" key="10">
    <source>
        <dbReference type="ARBA" id="ARBA00022801"/>
    </source>
</evidence>
<keyword evidence="8" id="KW-0479">Metal-binding</keyword>
<dbReference type="GO" id="GO:0046340">
    <property type="term" value="P:diacylglycerol catabolic process"/>
    <property type="evidence" value="ECO:0007669"/>
    <property type="project" value="TreeGrafter"/>
</dbReference>
<dbReference type="Proteomes" id="UP000005203">
    <property type="component" value="Linkage group LG12"/>
</dbReference>
<evidence type="ECO:0000256" key="21">
    <source>
        <dbReference type="ARBA" id="ARBA00026104"/>
    </source>
</evidence>
<evidence type="ECO:0000256" key="15">
    <source>
        <dbReference type="ARBA" id="ARBA00023098"/>
    </source>
</evidence>
<dbReference type="PANTHER" id="PTHR45792">
    <property type="entry name" value="DIACYLGLYCEROL LIPASE HOMOLOG-RELATED"/>
    <property type="match status" value="1"/>
</dbReference>
<proteinExistence type="inferred from homology"/>
<keyword evidence="18" id="KW-0628">Postsynaptic cell membrane</keyword>
<dbReference type="CDD" id="cd00519">
    <property type="entry name" value="Lipase_3"/>
    <property type="match status" value="1"/>
</dbReference>
<accession>A0A8B8H7J2</accession>
<dbReference type="GO" id="GO:0046872">
    <property type="term" value="F:metal ion binding"/>
    <property type="evidence" value="ECO:0007669"/>
    <property type="project" value="UniProtKB-KW"/>
</dbReference>
<feature type="transmembrane region" description="Helical" evidence="33">
    <location>
        <begin position="55"/>
        <end position="81"/>
    </location>
</feature>
<name>A0A7M7SR66_APIME</name>
<feature type="transmembrane region" description="Helical" evidence="33">
    <location>
        <begin position="18"/>
        <end position="43"/>
    </location>
</feature>
<dbReference type="OrthoDB" id="438440at2759"/>
<dbReference type="InterPro" id="IPR052214">
    <property type="entry name" value="DAG_Lipase-Related"/>
</dbReference>
<evidence type="ECO:0000256" key="19">
    <source>
        <dbReference type="ARBA" id="ARBA00023273"/>
    </source>
</evidence>
<evidence type="ECO:0000256" key="30">
    <source>
        <dbReference type="ARBA" id="ARBA00071957"/>
    </source>
</evidence>
<evidence type="ECO:0000256" key="14">
    <source>
        <dbReference type="ARBA" id="ARBA00023018"/>
    </source>
</evidence>
<dbReference type="InterPro" id="IPR002921">
    <property type="entry name" value="Fungal_lipase-type"/>
</dbReference>
<keyword evidence="13 33" id="KW-1133">Transmembrane helix</keyword>
<dbReference type="EnsemblMetazoa" id="XM_026444192">
    <property type="protein sequence ID" value="XP_026299977"/>
    <property type="gene ID" value="LOC413224"/>
</dbReference>
<feature type="transmembrane region" description="Helical" evidence="33">
    <location>
        <begin position="102"/>
        <end position="123"/>
    </location>
</feature>
<comment type="cofactor">
    <cofactor evidence="1">
        <name>Ca(2+)</name>
        <dbReference type="ChEBI" id="CHEBI:29108"/>
    </cofactor>
</comment>
<evidence type="ECO:0000256" key="5">
    <source>
        <dbReference type="ARBA" id="ARBA00022475"/>
    </source>
</evidence>
<keyword evidence="11" id="KW-0106">Calcium</keyword>
<evidence type="ECO:0000256" key="33">
    <source>
        <dbReference type="SAM" id="Phobius"/>
    </source>
</evidence>
<evidence type="ECO:0000256" key="32">
    <source>
        <dbReference type="ARBA" id="ARBA00082132"/>
    </source>
</evidence>
<evidence type="ECO:0000256" key="16">
    <source>
        <dbReference type="ARBA" id="ARBA00023136"/>
    </source>
</evidence>
<keyword evidence="17" id="KW-0325">Glycoprotein</keyword>
<keyword evidence="6" id="KW-0597">Phosphoprotein</keyword>
<accession>A0A7M7SR66</accession>
<dbReference type="GO" id="GO:0098839">
    <property type="term" value="C:postsynaptic density membrane"/>
    <property type="evidence" value="ECO:0007669"/>
    <property type="project" value="UniProtKB-SubCell"/>
</dbReference>
<keyword evidence="7 33" id="KW-0812">Transmembrane</keyword>
<comment type="catalytic activity">
    <reaction evidence="20">
        <text>a 1,2-diacyl-sn-glycerol + H2O = a 2-acylglycerol + a fatty acid + H(+)</text>
        <dbReference type="Rhea" id="RHEA:33275"/>
        <dbReference type="ChEBI" id="CHEBI:15377"/>
        <dbReference type="ChEBI" id="CHEBI:15378"/>
        <dbReference type="ChEBI" id="CHEBI:17389"/>
        <dbReference type="ChEBI" id="CHEBI:17815"/>
        <dbReference type="ChEBI" id="CHEBI:28868"/>
        <dbReference type="EC" id="3.1.1.116"/>
    </reaction>
    <physiologicalReaction direction="left-to-right" evidence="20">
        <dbReference type="Rhea" id="RHEA:33276"/>
    </physiologicalReaction>
</comment>
<evidence type="ECO:0000256" key="20">
    <source>
        <dbReference type="ARBA" id="ARBA00024531"/>
    </source>
</evidence>
<reference evidence="37" key="2">
    <citation type="submission" date="2025-04" db="UniProtKB">
        <authorList>
            <consortium name="RefSeq"/>
        </authorList>
    </citation>
    <scope>IDENTIFICATION</scope>
    <source>
        <strain evidence="37">DH4</strain>
        <tissue evidence="37">Whole body</tissue>
    </source>
</reference>
<evidence type="ECO:0000313" key="35">
    <source>
        <dbReference type="EnsemblMetazoa" id="XP_026299977"/>
    </source>
</evidence>
<dbReference type="Gene3D" id="3.40.50.1820">
    <property type="entry name" value="alpha/beta hydrolase"/>
    <property type="match status" value="1"/>
</dbReference>
<evidence type="ECO:0000256" key="9">
    <source>
        <dbReference type="ARBA" id="ARBA00022753"/>
    </source>
</evidence>
<evidence type="ECO:0000256" key="4">
    <source>
        <dbReference type="ARBA" id="ARBA00010701"/>
    </source>
</evidence>
<evidence type="ECO:0000256" key="25">
    <source>
        <dbReference type="ARBA" id="ARBA00050709"/>
    </source>
</evidence>
<dbReference type="InterPro" id="IPR029058">
    <property type="entry name" value="AB_hydrolase_fold"/>
</dbReference>
<dbReference type="AlphaFoldDB" id="A0A7M7SR66"/>
<comment type="catalytic activity">
    <reaction evidence="27">
        <text>1-octadecanoyl-2-(5Z,8Z,11Z,14Z-eicosatetraenoyl)-sn-glycerol + H2O = 2-(5Z,8Z,11Z,14Z-eicosatetraenoyl)-glycerol + octadecanoate + H(+)</text>
        <dbReference type="Rhea" id="RHEA:38507"/>
        <dbReference type="ChEBI" id="CHEBI:15377"/>
        <dbReference type="ChEBI" id="CHEBI:15378"/>
        <dbReference type="ChEBI" id="CHEBI:25629"/>
        <dbReference type="ChEBI" id="CHEBI:52392"/>
        <dbReference type="ChEBI" id="CHEBI:75728"/>
    </reaction>
    <physiologicalReaction direction="left-to-right" evidence="27">
        <dbReference type="Rhea" id="RHEA:38508"/>
    </physiologicalReaction>
</comment>
<dbReference type="GO" id="GO:0032591">
    <property type="term" value="C:dendritic spine membrane"/>
    <property type="evidence" value="ECO:0007669"/>
    <property type="project" value="UniProtKB-SubCell"/>
</dbReference>
<dbReference type="CTD" id="32343"/>
<comment type="catalytic activity">
    <reaction evidence="24">
        <text>1-(9Z-octadecenoyl)-2-octadecanoyl-sn-glycerol + H2O = 2-octadecanoylglycerol + (9Z)-octadecenoate + H(+)</text>
        <dbReference type="Rhea" id="RHEA:38519"/>
        <dbReference type="ChEBI" id="CHEBI:15377"/>
        <dbReference type="ChEBI" id="CHEBI:15378"/>
        <dbReference type="ChEBI" id="CHEBI:30823"/>
        <dbReference type="ChEBI" id="CHEBI:75448"/>
        <dbReference type="ChEBI" id="CHEBI:75456"/>
    </reaction>
    <physiologicalReaction direction="left-to-right" evidence="24">
        <dbReference type="Rhea" id="RHEA:38520"/>
    </physiologicalReaction>
</comment>
<evidence type="ECO:0000256" key="7">
    <source>
        <dbReference type="ARBA" id="ARBA00022692"/>
    </source>
</evidence>
<evidence type="ECO:0000256" key="23">
    <source>
        <dbReference type="ARBA" id="ARBA00048382"/>
    </source>
</evidence>